<dbReference type="EMBL" id="BAABKN010000014">
    <property type="protein sequence ID" value="GAA4738373.1"/>
    <property type="molecule type" value="Genomic_DNA"/>
</dbReference>
<evidence type="ECO:0000313" key="1">
    <source>
        <dbReference type="EMBL" id="GAA4738373.1"/>
    </source>
</evidence>
<keyword evidence="2" id="KW-1185">Reference proteome</keyword>
<proteinExistence type="predicted"/>
<reference evidence="2" key="1">
    <citation type="journal article" date="2019" name="Int. J. Syst. Evol. Microbiol.">
        <title>The Global Catalogue of Microorganisms (GCM) 10K type strain sequencing project: providing services to taxonomists for standard genome sequencing and annotation.</title>
        <authorList>
            <consortium name="The Broad Institute Genomics Platform"/>
            <consortium name="The Broad Institute Genome Sequencing Center for Infectious Disease"/>
            <person name="Wu L."/>
            <person name="Ma J."/>
        </authorList>
    </citation>
    <scope>NUCLEOTIDE SEQUENCE [LARGE SCALE GENOMIC DNA]</scope>
    <source>
        <strain evidence="2">JCM 18532</strain>
    </source>
</reference>
<dbReference type="Proteomes" id="UP001499882">
    <property type="component" value="Unassembled WGS sequence"/>
</dbReference>
<evidence type="ECO:0000313" key="2">
    <source>
        <dbReference type="Proteomes" id="UP001499882"/>
    </source>
</evidence>
<accession>A0ABP8YUQ6</accession>
<sequence>MAPGYRLASDMAPGGGTSRAFDGQLPVGGICLALSQLRWTVAACRNPDGGPIEIVWADGQVTVLDTSPTNGITARSAAANGAPADAQRAPAGTSIGHWEREELTSVNPFARVAGARLTGVALDHGLAPVPERLTLRFNSATVEVRVFRGELQIGLGQHHR</sequence>
<organism evidence="1 2">
    <name type="scientific">Nocardioides endophyticus</name>
    <dbReference type="NCBI Taxonomy" id="1353775"/>
    <lineage>
        <taxon>Bacteria</taxon>
        <taxon>Bacillati</taxon>
        <taxon>Actinomycetota</taxon>
        <taxon>Actinomycetes</taxon>
        <taxon>Propionibacteriales</taxon>
        <taxon>Nocardioidaceae</taxon>
        <taxon>Nocardioides</taxon>
    </lineage>
</organism>
<gene>
    <name evidence="1" type="ORF">GCM10023350_23250</name>
</gene>
<name>A0ABP8YUQ6_9ACTN</name>
<comment type="caution">
    <text evidence="1">The sequence shown here is derived from an EMBL/GenBank/DDBJ whole genome shotgun (WGS) entry which is preliminary data.</text>
</comment>
<protein>
    <submittedName>
        <fullName evidence="1">Uncharacterized protein</fullName>
    </submittedName>
</protein>